<evidence type="ECO:0000313" key="9">
    <source>
        <dbReference type="EMBL" id="GJD81423.1"/>
    </source>
</evidence>
<dbReference type="PANTHER" id="PTHR43327:SF2">
    <property type="entry name" value="MODULATOR OF FTSH PROTEASE HFLK"/>
    <property type="match status" value="1"/>
</dbReference>
<feature type="region of interest" description="Disordered" evidence="7">
    <location>
        <begin position="1"/>
        <end position="43"/>
    </location>
</feature>
<comment type="subunit">
    <text evidence="6">HflC and HflK may interact to form a multimeric complex.</text>
</comment>
<dbReference type="GO" id="GO:0008233">
    <property type="term" value="F:peptidase activity"/>
    <property type="evidence" value="ECO:0007669"/>
    <property type="project" value="UniProtKB-KW"/>
</dbReference>
<dbReference type="InterPro" id="IPR036013">
    <property type="entry name" value="Band_7/SPFH_dom_sf"/>
</dbReference>
<comment type="caution">
    <text evidence="9">The sequence shown here is derived from an EMBL/GenBank/DDBJ whole genome shotgun (WGS) entry which is preliminary data.</text>
</comment>
<dbReference type="Pfam" id="PF01145">
    <property type="entry name" value="Band_7"/>
    <property type="match status" value="1"/>
</dbReference>
<evidence type="ECO:0000259" key="8">
    <source>
        <dbReference type="SMART" id="SM00244"/>
    </source>
</evidence>
<evidence type="ECO:0000256" key="5">
    <source>
        <dbReference type="ARBA" id="ARBA00023136"/>
    </source>
</evidence>
<organism evidence="9 10">
    <name type="scientific">Methylobacterium gregans</name>
    <dbReference type="NCBI Taxonomy" id="374424"/>
    <lineage>
        <taxon>Bacteria</taxon>
        <taxon>Pseudomonadati</taxon>
        <taxon>Pseudomonadota</taxon>
        <taxon>Alphaproteobacteria</taxon>
        <taxon>Hyphomicrobiales</taxon>
        <taxon>Methylobacteriaceae</taxon>
        <taxon>Methylobacterium</taxon>
    </lineage>
</organism>
<comment type="function">
    <text evidence="6">HflC and HflK could encode or regulate a protease.</text>
</comment>
<dbReference type="AlphaFoldDB" id="A0AA37MFY6"/>
<evidence type="ECO:0000256" key="7">
    <source>
        <dbReference type="SAM" id="MobiDB-lite"/>
    </source>
</evidence>
<keyword evidence="3" id="KW-0812">Transmembrane</keyword>
<dbReference type="InterPro" id="IPR020980">
    <property type="entry name" value="Membrane_HflK_N"/>
</dbReference>
<keyword evidence="9" id="KW-0645">Protease</keyword>
<comment type="similarity">
    <text evidence="2 6">Belongs to the band 7/mec-2 family. HflK subfamily.</text>
</comment>
<dbReference type="PANTHER" id="PTHR43327">
    <property type="entry name" value="STOMATIN-LIKE PROTEIN 2, MITOCHONDRIAL"/>
    <property type="match status" value="1"/>
</dbReference>
<dbReference type="GO" id="GO:0006508">
    <property type="term" value="P:proteolysis"/>
    <property type="evidence" value="ECO:0007669"/>
    <property type="project" value="UniProtKB-KW"/>
</dbReference>
<accession>A0AA37MFY6</accession>
<keyword evidence="4" id="KW-1133">Transmembrane helix</keyword>
<dbReference type="GO" id="GO:0016020">
    <property type="term" value="C:membrane"/>
    <property type="evidence" value="ECO:0007669"/>
    <property type="project" value="UniProtKB-SubCell"/>
</dbReference>
<dbReference type="InterPro" id="IPR001107">
    <property type="entry name" value="Band_7"/>
</dbReference>
<evidence type="ECO:0000313" key="10">
    <source>
        <dbReference type="Proteomes" id="UP001055108"/>
    </source>
</evidence>
<gene>
    <name evidence="9" type="primary">hflK</name>
    <name evidence="9" type="ORF">NBEOAGPD_4671</name>
</gene>
<keyword evidence="5" id="KW-0472">Membrane</keyword>
<keyword evidence="10" id="KW-1185">Reference proteome</keyword>
<reference evidence="9" key="1">
    <citation type="journal article" date="2016" name="Front. Microbiol.">
        <title>Genome Sequence of the Piezophilic, Mesophilic Sulfate-Reducing Bacterium Desulfovibrio indicus J2T.</title>
        <authorList>
            <person name="Cao J."/>
            <person name="Maignien L."/>
            <person name="Shao Z."/>
            <person name="Alain K."/>
            <person name="Jebbar M."/>
        </authorList>
    </citation>
    <scope>NUCLEOTIDE SEQUENCE</scope>
    <source>
        <strain evidence="9">NBRC 103626</strain>
    </source>
</reference>
<dbReference type="EMBL" id="BPQM01000137">
    <property type="protein sequence ID" value="GJD81423.1"/>
    <property type="molecule type" value="Genomic_DNA"/>
</dbReference>
<reference evidence="9" key="2">
    <citation type="submission" date="2021-08" db="EMBL/GenBank/DDBJ databases">
        <authorList>
            <person name="Tani A."/>
            <person name="Ola A."/>
            <person name="Ogura Y."/>
            <person name="Katsura K."/>
            <person name="Hayashi T."/>
        </authorList>
    </citation>
    <scope>NUCLEOTIDE SEQUENCE</scope>
    <source>
        <strain evidence="9">NBRC 103626</strain>
    </source>
</reference>
<evidence type="ECO:0000256" key="4">
    <source>
        <dbReference type="ARBA" id="ARBA00022989"/>
    </source>
</evidence>
<evidence type="ECO:0000256" key="1">
    <source>
        <dbReference type="ARBA" id="ARBA00004167"/>
    </source>
</evidence>
<sequence length="397" mass="41247">MPWSNQSGGGGGGNGGPWGNRGGNGGGGPWGSGGGGKQPPNLEDLLRRGQDRLRGVMPGGGGGGGGGGSFLGSGKGIAAVGALAVAVWLLTGFYTVAPNQVGIETIFGRYVGSKGEGLRYNFPYPVGAVTKPNVGQVNSIQVGFRSSGSGRTSMRDVPDESLMLTGDENIVDLDFEVQWRVNPLKASDFVFNLQNPEGTIKAIAESAMREVVGRRNIQAILTNEQSSVAQEVREILQAALDEYGAGVRIEVVQLVSVNPPPEVRPAFIDVNAAQQDADTVQNEAKTYASREVPQARGRAAQIVQAAEAYKTKATADATGQAARFDEVYASYKVAPAVSRERLFLETMEKVLGSVNKVIIDQNGQGPSGAASAGVLPVLPLAEFGNRAPGAPQTGAAR</sequence>
<dbReference type="NCBIfam" id="TIGR01933">
    <property type="entry name" value="hflK"/>
    <property type="match status" value="1"/>
</dbReference>
<dbReference type="Proteomes" id="UP001055108">
    <property type="component" value="Unassembled WGS sequence"/>
</dbReference>
<dbReference type="InterPro" id="IPR010201">
    <property type="entry name" value="HflK"/>
</dbReference>
<proteinExistence type="inferred from homology"/>
<dbReference type="SUPFAM" id="SSF117892">
    <property type="entry name" value="Band 7/SPFH domain"/>
    <property type="match status" value="1"/>
</dbReference>
<dbReference type="Pfam" id="PF12221">
    <property type="entry name" value="HflK_N"/>
    <property type="match status" value="1"/>
</dbReference>
<feature type="domain" description="Band 7" evidence="8">
    <location>
        <begin position="91"/>
        <end position="271"/>
    </location>
</feature>
<dbReference type="Gene3D" id="3.30.479.30">
    <property type="entry name" value="Band 7 domain"/>
    <property type="match status" value="1"/>
</dbReference>
<keyword evidence="9" id="KW-0378">Hydrolase</keyword>
<dbReference type="CDD" id="cd03404">
    <property type="entry name" value="SPFH_HflK"/>
    <property type="match status" value="1"/>
</dbReference>
<dbReference type="InterPro" id="IPR050710">
    <property type="entry name" value="Band7/mec-2_domain"/>
</dbReference>
<protein>
    <recommendedName>
        <fullName evidence="6">Protein HflK</fullName>
    </recommendedName>
</protein>
<dbReference type="SMART" id="SM00244">
    <property type="entry name" value="PHB"/>
    <property type="match status" value="1"/>
</dbReference>
<evidence type="ECO:0000256" key="6">
    <source>
        <dbReference type="RuleBase" id="RU364113"/>
    </source>
</evidence>
<comment type="subcellular location">
    <subcellularLocation>
        <location evidence="1">Membrane</location>
        <topology evidence="1">Single-pass membrane protein</topology>
    </subcellularLocation>
</comment>
<feature type="compositionally biased region" description="Gly residues" evidence="7">
    <location>
        <begin position="7"/>
        <end position="37"/>
    </location>
</feature>
<evidence type="ECO:0000256" key="3">
    <source>
        <dbReference type="ARBA" id="ARBA00022692"/>
    </source>
</evidence>
<evidence type="ECO:0000256" key="2">
    <source>
        <dbReference type="ARBA" id="ARBA00006971"/>
    </source>
</evidence>
<dbReference type="RefSeq" id="WP_238306659.1">
    <property type="nucleotide sequence ID" value="NZ_BPQM01000137.1"/>
</dbReference>
<name>A0AA37MFY6_9HYPH</name>